<protein>
    <submittedName>
        <fullName evidence="1">YafY family protein</fullName>
    </submittedName>
</protein>
<organism evidence="1 2">
    <name type="scientific">Streptomyces achmelvichensis</name>
    <dbReference type="NCBI Taxonomy" id="3134111"/>
    <lineage>
        <taxon>Bacteria</taxon>
        <taxon>Bacillati</taxon>
        <taxon>Actinomycetota</taxon>
        <taxon>Actinomycetes</taxon>
        <taxon>Kitasatosporales</taxon>
        <taxon>Streptomycetaceae</taxon>
        <taxon>Streptomyces</taxon>
    </lineage>
</organism>
<comment type="caution">
    <text evidence="1">The sequence shown here is derived from an EMBL/GenBank/DDBJ whole genome shotgun (WGS) entry which is preliminary data.</text>
</comment>
<evidence type="ECO:0000313" key="2">
    <source>
        <dbReference type="Proteomes" id="UP001377168"/>
    </source>
</evidence>
<reference evidence="1" key="1">
    <citation type="submission" date="2024-03" db="EMBL/GenBank/DDBJ databases">
        <title>Novel Streptomyces species of biotechnological and ecological value are a feature of Machair soil.</title>
        <authorList>
            <person name="Prole J.R."/>
            <person name="Goodfellow M."/>
            <person name="Allenby N."/>
            <person name="Ward A.C."/>
        </authorList>
    </citation>
    <scope>NUCLEOTIDE SEQUENCE</scope>
    <source>
        <strain evidence="1">MS2.AVA.5</strain>
    </source>
</reference>
<evidence type="ECO:0000313" key="1">
    <source>
        <dbReference type="EMBL" id="MEJ8637343.1"/>
    </source>
</evidence>
<keyword evidence="2" id="KW-1185">Reference proteome</keyword>
<name>A0ACC6Q0S8_9ACTN</name>
<dbReference type="EMBL" id="JBBKAJ010000022">
    <property type="protein sequence ID" value="MEJ8637343.1"/>
    <property type="molecule type" value="Genomic_DNA"/>
</dbReference>
<dbReference type="Proteomes" id="UP001377168">
    <property type="component" value="Unassembled WGS sequence"/>
</dbReference>
<accession>A0ACC6Q0S8</accession>
<gene>
    <name evidence="1" type="ORF">WKI67_28650</name>
</gene>
<sequence>MLETSARLLRLLSLLQTAREWPGTELAERLGVSGRTVRNDIDRLRELGYPVDATRGPAGGYRLAAGTAMPPLLLDDEEAVAVTIALRTVAQGALSGMEETSLRALAKLEQVLPARLRRRVQTLQTYTVPVPADQPRPAVDADVLTVLTAACRDRERLRFDYRAHDGSASRRVSEPHRVVSWGRRWYLVAWDVERGDWRTFRVDRIQPRTPTGPRFAPRELPDGGDAATYVARRVSAAGWRHRARVTVHAPAEAVAERINPAVGVVEALDDSTCVLDTGADSVETLGVYLGMLGHDFDVTGPPELLAHLRELARRYDRSTPVS</sequence>
<proteinExistence type="predicted"/>